<dbReference type="InterPro" id="IPR012337">
    <property type="entry name" value="RNaseH-like_sf"/>
</dbReference>
<feature type="domain" description="Integrase catalytic" evidence="3">
    <location>
        <begin position="1"/>
        <end position="168"/>
    </location>
</feature>
<keyword evidence="2" id="KW-0378">Hydrolase</keyword>
<dbReference type="PANTHER" id="PTHR42648">
    <property type="entry name" value="TRANSPOSASE, PUTATIVE-RELATED"/>
    <property type="match status" value="1"/>
</dbReference>
<accession>A0AAE0H1G6</accession>
<dbReference type="Pfam" id="PF25597">
    <property type="entry name" value="SH3_retrovirus"/>
    <property type="match status" value="1"/>
</dbReference>
<dbReference type="AlphaFoldDB" id="A0AAE0H1G6"/>
<dbReference type="Pfam" id="PF07727">
    <property type="entry name" value="RVT_2"/>
    <property type="match status" value="1"/>
</dbReference>
<dbReference type="GO" id="GO:0003676">
    <property type="term" value="F:nucleic acid binding"/>
    <property type="evidence" value="ECO:0007669"/>
    <property type="project" value="InterPro"/>
</dbReference>
<dbReference type="InterPro" id="IPR036397">
    <property type="entry name" value="RNaseH_sf"/>
</dbReference>
<comment type="caution">
    <text evidence="4">The sequence shown here is derived from an EMBL/GenBank/DDBJ whole genome shotgun (WGS) entry which is preliminary data.</text>
</comment>
<sequence>MGNLIWSDTCGPFRISAGGYRWFALFVDDCTTWICISFLKKKSDYLAALKKFLVEVKQHRSRLGLSEQYHMVLHTDGDSAMIAGQTAAFCADKGIEQRHGSPYLHENQARVERSHRDVQAMTRALLLTSGFGAEMWPLAARHTVYILNRISKHVMQWESAYDRVRERQACLDNLRVFGCLAFPFIDPSCREHKLSDRAKLFRYVGHSEVSSAYLLYDPKTGKVVNSGMVTFSEKLDKLGKVITTWDPSVVAPLKTNFMVTTLDVPYLDKMPELTDDAILQRDVYLPEGNDEILAVVKIQTPTCTCWVNLSLYLEPGQARFAQLQACAEKDDLNVHYPLFTEIQAVTGKDEPEKAIICARAVGPHAFPYFVVLLTNFTVMDLPAGKVIFPPVHTCLGAVGNVPEVQQEGMLPPGVTEPKSYAQVLTAPHASEWVQSVQSELESLVRIKGALLMMAEEDVPSGVKLLDMSLVLKVKVDKDRALQKRKSRICVKGNKQEYGVDYLDTFAPCTQLSSVRIVIVLALNLGLKVYHMDVETAFLNSTLDEDLYVRLPRGLDYGGHRCANLLKAVYGLKQAGKEWFKTSDTFIMQYDPRIQRSEVEACLYFIRDSDLTVIILAYVDDYLVATDDRSWYDSFVHAFNAQYACKDLGILDLVMGIGVRWGEGGAYLSQTGYISQMVENYGLRDARPADLPMSPTTHLVPSDGKDSSIPYGALLGQLQWVARLLLNYPSASILMPTMLAAEPPEIHLWDRRLPLWQPHHLQLHHPKVRVTIYHGG</sequence>
<dbReference type="GO" id="GO:0016787">
    <property type="term" value="F:hydrolase activity"/>
    <property type="evidence" value="ECO:0007669"/>
    <property type="project" value="UniProtKB-KW"/>
</dbReference>
<evidence type="ECO:0000259" key="3">
    <source>
        <dbReference type="PROSITE" id="PS50994"/>
    </source>
</evidence>
<dbReference type="Gene3D" id="3.30.420.10">
    <property type="entry name" value="Ribonuclease H-like superfamily/Ribonuclease H"/>
    <property type="match status" value="1"/>
</dbReference>
<dbReference type="InterPro" id="IPR057670">
    <property type="entry name" value="SH3_retrovirus"/>
</dbReference>
<dbReference type="Proteomes" id="UP001190700">
    <property type="component" value="Unassembled WGS sequence"/>
</dbReference>
<dbReference type="InterPro" id="IPR001584">
    <property type="entry name" value="Integrase_cat-core"/>
</dbReference>
<reference evidence="4 5" key="1">
    <citation type="journal article" date="2015" name="Genome Biol. Evol.">
        <title>Comparative Genomics of a Bacterivorous Green Alga Reveals Evolutionary Causalities and Consequences of Phago-Mixotrophic Mode of Nutrition.</title>
        <authorList>
            <person name="Burns J.A."/>
            <person name="Paasch A."/>
            <person name="Narechania A."/>
            <person name="Kim E."/>
        </authorList>
    </citation>
    <scope>NUCLEOTIDE SEQUENCE [LARGE SCALE GENOMIC DNA]</scope>
    <source>
        <strain evidence="4 5">PLY_AMNH</strain>
    </source>
</reference>
<keyword evidence="1" id="KW-0479">Metal-binding</keyword>
<evidence type="ECO:0000313" key="5">
    <source>
        <dbReference type="Proteomes" id="UP001190700"/>
    </source>
</evidence>
<dbReference type="PROSITE" id="PS50994">
    <property type="entry name" value="INTEGRASE"/>
    <property type="match status" value="1"/>
</dbReference>
<keyword evidence="5" id="KW-1185">Reference proteome</keyword>
<gene>
    <name evidence="4" type="ORF">CYMTET_5243</name>
</gene>
<protein>
    <recommendedName>
        <fullName evidence="3">Integrase catalytic domain-containing protein</fullName>
    </recommendedName>
</protein>
<organism evidence="4 5">
    <name type="scientific">Cymbomonas tetramitiformis</name>
    <dbReference type="NCBI Taxonomy" id="36881"/>
    <lineage>
        <taxon>Eukaryota</taxon>
        <taxon>Viridiplantae</taxon>
        <taxon>Chlorophyta</taxon>
        <taxon>Pyramimonadophyceae</taxon>
        <taxon>Pyramimonadales</taxon>
        <taxon>Pyramimonadaceae</taxon>
        <taxon>Cymbomonas</taxon>
    </lineage>
</organism>
<dbReference type="GO" id="GO:0046872">
    <property type="term" value="F:metal ion binding"/>
    <property type="evidence" value="ECO:0007669"/>
    <property type="project" value="UniProtKB-KW"/>
</dbReference>
<evidence type="ECO:0000256" key="2">
    <source>
        <dbReference type="ARBA" id="ARBA00022801"/>
    </source>
</evidence>
<dbReference type="EMBL" id="LGRX02000943">
    <property type="protein sequence ID" value="KAK3287241.1"/>
    <property type="molecule type" value="Genomic_DNA"/>
</dbReference>
<evidence type="ECO:0000256" key="1">
    <source>
        <dbReference type="ARBA" id="ARBA00022723"/>
    </source>
</evidence>
<dbReference type="InterPro" id="IPR013103">
    <property type="entry name" value="RVT_2"/>
</dbReference>
<dbReference type="SUPFAM" id="SSF53098">
    <property type="entry name" value="Ribonuclease H-like"/>
    <property type="match status" value="1"/>
</dbReference>
<proteinExistence type="predicted"/>
<name>A0AAE0H1G6_9CHLO</name>
<dbReference type="InterPro" id="IPR039537">
    <property type="entry name" value="Retrotran_Ty1/copia-like"/>
</dbReference>
<dbReference type="PANTHER" id="PTHR42648:SF18">
    <property type="entry name" value="RETROTRANSPOSON, UNCLASSIFIED-LIKE PROTEIN"/>
    <property type="match status" value="1"/>
</dbReference>
<dbReference type="GO" id="GO:0015074">
    <property type="term" value="P:DNA integration"/>
    <property type="evidence" value="ECO:0007669"/>
    <property type="project" value="InterPro"/>
</dbReference>
<evidence type="ECO:0000313" key="4">
    <source>
        <dbReference type="EMBL" id="KAK3287241.1"/>
    </source>
</evidence>